<evidence type="ECO:0000256" key="7">
    <source>
        <dbReference type="ARBA" id="ARBA00022553"/>
    </source>
</evidence>
<evidence type="ECO:0000256" key="16">
    <source>
        <dbReference type="ARBA" id="ARBA00023136"/>
    </source>
</evidence>
<dbReference type="InterPro" id="IPR004358">
    <property type="entry name" value="Sig_transdc_His_kin-like_C"/>
</dbReference>
<dbReference type="PROSITE" id="PS50112">
    <property type="entry name" value="PAS"/>
    <property type="match status" value="1"/>
</dbReference>
<dbReference type="Gene3D" id="1.10.287.130">
    <property type="match status" value="1"/>
</dbReference>
<gene>
    <name evidence="21" type="primary">phoR</name>
    <name evidence="21" type="ORF">V6256_12910</name>
</gene>
<dbReference type="EC" id="2.7.13.3" evidence="3"/>
<dbReference type="SMART" id="SM00387">
    <property type="entry name" value="HATPase_c"/>
    <property type="match status" value="1"/>
</dbReference>
<keyword evidence="5" id="KW-0813">Transport</keyword>
<keyword evidence="8" id="KW-0592">Phosphate transport</keyword>
<dbReference type="InterPro" id="IPR003661">
    <property type="entry name" value="HisK_dim/P_dom"/>
</dbReference>
<dbReference type="PANTHER" id="PTHR45453">
    <property type="entry name" value="PHOSPHATE REGULON SENSOR PROTEIN PHOR"/>
    <property type="match status" value="1"/>
</dbReference>
<keyword evidence="16 18" id="KW-0472">Membrane</keyword>
<proteinExistence type="predicted"/>
<evidence type="ECO:0000256" key="2">
    <source>
        <dbReference type="ARBA" id="ARBA00004236"/>
    </source>
</evidence>
<dbReference type="RefSeq" id="WP_341598637.1">
    <property type="nucleotide sequence ID" value="NZ_JBAKAZ010000060.1"/>
</dbReference>
<dbReference type="InterPro" id="IPR005467">
    <property type="entry name" value="His_kinase_dom"/>
</dbReference>
<dbReference type="SUPFAM" id="SSF55785">
    <property type="entry name" value="PYP-like sensor domain (PAS domain)"/>
    <property type="match status" value="1"/>
</dbReference>
<keyword evidence="13" id="KW-0067">ATP-binding</keyword>
<dbReference type="Gene3D" id="3.30.565.10">
    <property type="entry name" value="Histidine kinase-like ATPase, C-terminal domain"/>
    <property type="match status" value="1"/>
</dbReference>
<dbReference type="NCBIfam" id="NF008235">
    <property type="entry name" value="PRK11006.1"/>
    <property type="match status" value="1"/>
</dbReference>
<evidence type="ECO:0000256" key="13">
    <source>
        <dbReference type="ARBA" id="ARBA00022840"/>
    </source>
</evidence>
<keyword evidence="22" id="KW-1185">Reference proteome</keyword>
<dbReference type="PANTHER" id="PTHR45453:SF1">
    <property type="entry name" value="PHOSPHATE REGULON SENSOR PROTEIN PHOR"/>
    <property type="match status" value="1"/>
</dbReference>
<evidence type="ECO:0000256" key="18">
    <source>
        <dbReference type="SAM" id="Phobius"/>
    </source>
</evidence>
<evidence type="ECO:0000256" key="17">
    <source>
        <dbReference type="ARBA" id="ARBA00025207"/>
    </source>
</evidence>
<dbReference type="Gene3D" id="3.30.450.20">
    <property type="entry name" value="PAS domain"/>
    <property type="match status" value="1"/>
</dbReference>
<dbReference type="InterPro" id="IPR050351">
    <property type="entry name" value="BphY/WalK/GraS-like"/>
</dbReference>
<dbReference type="SUPFAM" id="SSF55874">
    <property type="entry name" value="ATPase domain of HSP90 chaperone/DNA topoisomerase II/histidine kinase"/>
    <property type="match status" value="1"/>
</dbReference>
<evidence type="ECO:0000259" key="20">
    <source>
        <dbReference type="PROSITE" id="PS50112"/>
    </source>
</evidence>
<evidence type="ECO:0000256" key="6">
    <source>
        <dbReference type="ARBA" id="ARBA00022475"/>
    </source>
</evidence>
<dbReference type="InterPro" id="IPR000014">
    <property type="entry name" value="PAS"/>
</dbReference>
<comment type="function">
    <text evidence="17">Member of the two-component regulatory system PhoR/PhoB involved in the phosphate regulon genes expression. PhoR may function as a membrane-associated protein kinase that phosphorylates PhoB in response to environmental signals.</text>
</comment>
<comment type="subcellular location">
    <subcellularLocation>
        <location evidence="2">Cell membrane</location>
    </subcellularLocation>
</comment>
<evidence type="ECO:0000256" key="9">
    <source>
        <dbReference type="ARBA" id="ARBA00022679"/>
    </source>
</evidence>
<dbReference type="InterPro" id="IPR021766">
    <property type="entry name" value="PhoR_N"/>
</dbReference>
<dbReference type="InterPro" id="IPR035965">
    <property type="entry name" value="PAS-like_dom_sf"/>
</dbReference>
<evidence type="ECO:0000256" key="15">
    <source>
        <dbReference type="ARBA" id="ARBA00023012"/>
    </source>
</evidence>
<keyword evidence="10 18" id="KW-0812">Transmembrane</keyword>
<dbReference type="CDD" id="cd00082">
    <property type="entry name" value="HisKA"/>
    <property type="match status" value="1"/>
</dbReference>
<accession>A0ABU9GTD4</accession>
<keyword evidence="11" id="KW-0547">Nucleotide-binding</keyword>
<dbReference type="SMART" id="SM00388">
    <property type="entry name" value="HisKA"/>
    <property type="match status" value="1"/>
</dbReference>
<evidence type="ECO:0000256" key="8">
    <source>
        <dbReference type="ARBA" id="ARBA00022592"/>
    </source>
</evidence>
<keyword evidence="7" id="KW-0597">Phosphoprotein</keyword>
<dbReference type="EMBL" id="JBAKAZ010000060">
    <property type="protein sequence ID" value="MEL0630510.1"/>
    <property type="molecule type" value="Genomic_DNA"/>
</dbReference>
<feature type="domain" description="Histidine kinase" evidence="19">
    <location>
        <begin position="211"/>
        <end position="427"/>
    </location>
</feature>
<keyword evidence="9 21" id="KW-0808">Transferase</keyword>
<dbReference type="PROSITE" id="PS50109">
    <property type="entry name" value="HIS_KIN"/>
    <property type="match status" value="1"/>
</dbReference>
<name>A0ABU9GTD4_9GAMM</name>
<dbReference type="SUPFAM" id="SSF47384">
    <property type="entry name" value="Homodimeric domain of signal transducing histidine kinase"/>
    <property type="match status" value="1"/>
</dbReference>
<keyword evidence="12 21" id="KW-0418">Kinase</keyword>
<keyword evidence="14 18" id="KW-1133">Transmembrane helix</keyword>
<dbReference type="Pfam" id="PF00512">
    <property type="entry name" value="HisKA"/>
    <property type="match status" value="1"/>
</dbReference>
<evidence type="ECO:0000256" key="5">
    <source>
        <dbReference type="ARBA" id="ARBA00022448"/>
    </source>
</evidence>
<sequence>MKEFTWKKTFGSCCLVYVPVMILGLLIGHVFVALSCLMFAHILWHYFYLSKLNNWLWVSKSTILPLGQSVWEHAYIGLDHMQTRNSKRRRKLAGVISRFREGAEALPDAVVVFKKNGEIVWCNRLAQFQLGFKWPEDAGEHISNLIRHPDFVSYLQKEAFNEPLDLQSPINSDKLLEFRVMPYAKNQRLLIVRDVTTYRQMDESRRQFVANVSHELRTPLTVLQGYIEILEMNTQQDPMQEKAIEMLEQQTTRMCSLVEQLMTLSKIEAAPTLDFYETIDVSALLTQIEHEAIALGRKKELVIKFNVDPSLAIVGDELQLRSAMSNLVFNAIRYTPDLGSIKVIWKKVPEGAYFCVMDTGDGIAEEHILHLTERFYRVDESRSRDTGGTGLGLSIVKHSLSHYDTQLNIESNLGEGSQFSFIIPKTYID</sequence>
<evidence type="ECO:0000313" key="22">
    <source>
        <dbReference type="Proteomes" id="UP001369082"/>
    </source>
</evidence>
<evidence type="ECO:0000256" key="14">
    <source>
        <dbReference type="ARBA" id="ARBA00022989"/>
    </source>
</evidence>
<comment type="catalytic activity">
    <reaction evidence="1">
        <text>ATP + protein L-histidine = ADP + protein N-phospho-L-histidine.</text>
        <dbReference type="EC" id="2.7.13.3"/>
    </reaction>
</comment>
<evidence type="ECO:0000256" key="12">
    <source>
        <dbReference type="ARBA" id="ARBA00022777"/>
    </source>
</evidence>
<evidence type="ECO:0000259" key="19">
    <source>
        <dbReference type="PROSITE" id="PS50109"/>
    </source>
</evidence>
<dbReference type="InterPro" id="IPR003594">
    <property type="entry name" value="HATPase_dom"/>
</dbReference>
<protein>
    <recommendedName>
        <fullName evidence="4">Phosphate regulon sensor protein PhoR</fullName>
        <ecNumber evidence="3">2.7.13.3</ecNumber>
    </recommendedName>
</protein>
<organism evidence="21 22">
    <name type="scientific">Psychromonas aquatilis</name>
    <dbReference type="NCBI Taxonomy" id="2005072"/>
    <lineage>
        <taxon>Bacteria</taxon>
        <taxon>Pseudomonadati</taxon>
        <taxon>Pseudomonadota</taxon>
        <taxon>Gammaproteobacteria</taxon>
        <taxon>Alteromonadales</taxon>
        <taxon>Psychromonadaceae</taxon>
        <taxon>Psychromonas</taxon>
    </lineage>
</organism>
<evidence type="ECO:0000256" key="1">
    <source>
        <dbReference type="ARBA" id="ARBA00000085"/>
    </source>
</evidence>
<evidence type="ECO:0000256" key="4">
    <source>
        <dbReference type="ARBA" id="ARBA00019665"/>
    </source>
</evidence>
<dbReference type="InterPro" id="IPR036097">
    <property type="entry name" value="HisK_dim/P_sf"/>
</dbReference>
<dbReference type="InterPro" id="IPR036890">
    <property type="entry name" value="HATPase_C_sf"/>
</dbReference>
<evidence type="ECO:0000256" key="10">
    <source>
        <dbReference type="ARBA" id="ARBA00022692"/>
    </source>
</evidence>
<dbReference type="Pfam" id="PF02518">
    <property type="entry name" value="HATPase_c"/>
    <property type="match status" value="1"/>
</dbReference>
<feature type="domain" description="PAS" evidence="20">
    <location>
        <begin position="95"/>
        <end position="173"/>
    </location>
</feature>
<reference evidence="21 22" key="1">
    <citation type="submission" date="2024-02" db="EMBL/GenBank/DDBJ databases">
        <title>Bacteria isolated from the canopy kelp, Nereocystis luetkeana.</title>
        <authorList>
            <person name="Pfister C.A."/>
            <person name="Younker I.T."/>
            <person name="Light S.H."/>
        </authorList>
    </citation>
    <scope>NUCLEOTIDE SEQUENCE [LARGE SCALE GENOMIC DNA]</scope>
    <source>
        <strain evidence="21 22">TI.1.05</strain>
    </source>
</reference>
<dbReference type="NCBIfam" id="TIGR02966">
    <property type="entry name" value="phoR_proteo"/>
    <property type="match status" value="1"/>
</dbReference>
<keyword evidence="15" id="KW-0902">Two-component regulatory system</keyword>
<dbReference type="Proteomes" id="UP001369082">
    <property type="component" value="Unassembled WGS sequence"/>
</dbReference>
<dbReference type="GO" id="GO:0004673">
    <property type="term" value="F:protein histidine kinase activity"/>
    <property type="evidence" value="ECO:0007669"/>
    <property type="project" value="UniProtKB-EC"/>
</dbReference>
<feature type="transmembrane region" description="Helical" evidence="18">
    <location>
        <begin position="12"/>
        <end position="44"/>
    </location>
</feature>
<evidence type="ECO:0000256" key="11">
    <source>
        <dbReference type="ARBA" id="ARBA00022741"/>
    </source>
</evidence>
<evidence type="ECO:0000313" key="21">
    <source>
        <dbReference type="EMBL" id="MEL0630510.1"/>
    </source>
</evidence>
<keyword evidence="6" id="KW-1003">Cell membrane</keyword>
<dbReference type="InterPro" id="IPR014310">
    <property type="entry name" value="Sig_transdc_His_kinase_PhoR"/>
</dbReference>
<evidence type="ECO:0000256" key="3">
    <source>
        <dbReference type="ARBA" id="ARBA00012438"/>
    </source>
</evidence>
<comment type="caution">
    <text evidence="21">The sequence shown here is derived from an EMBL/GenBank/DDBJ whole genome shotgun (WGS) entry which is preliminary data.</text>
</comment>
<dbReference type="Pfam" id="PF11808">
    <property type="entry name" value="PhoR"/>
    <property type="match status" value="1"/>
</dbReference>
<dbReference type="PRINTS" id="PR00344">
    <property type="entry name" value="BCTRLSENSOR"/>
</dbReference>